<evidence type="ECO:0000313" key="2">
    <source>
        <dbReference type="Proteomes" id="UP000034154"/>
    </source>
</evidence>
<comment type="caution">
    <text evidence="1">The sequence shown here is derived from an EMBL/GenBank/DDBJ whole genome shotgun (WGS) entry which is preliminary data.</text>
</comment>
<name>A0A0G1J9R3_9BACT</name>
<dbReference type="Proteomes" id="UP000034154">
    <property type="component" value="Unassembled WGS sequence"/>
</dbReference>
<protein>
    <submittedName>
        <fullName evidence="1">Uncharacterized protein</fullName>
    </submittedName>
</protein>
<evidence type="ECO:0000313" key="1">
    <source>
        <dbReference type="EMBL" id="KKT68035.1"/>
    </source>
</evidence>
<organism evidence="1 2">
    <name type="scientific">Candidatus Uhrbacteria bacterium GW2011_GWF2_44_350</name>
    <dbReference type="NCBI Taxonomy" id="1619000"/>
    <lineage>
        <taxon>Bacteria</taxon>
        <taxon>Candidatus Uhriibacteriota</taxon>
    </lineage>
</organism>
<proteinExistence type="predicted"/>
<accession>A0A0G1J9R3</accession>
<dbReference type="AlphaFoldDB" id="A0A0G1J9R3"/>
<reference evidence="1 2" key="1">
    <citation type="journal article" date="2015" name="Nature">
        <title>rRNA introns, odd ribosomes, and small enigmatic genomes across a large radiation of phyla.</title>
        <authorList>
            <person name="Brown C.T."/>
            <person name="Hug L.A."/>
            <person name="Thomas B.C."/>
            <person name="Sharon I."/>
            <person name="Castelle C.J."/>
            <person name="Singh A."/>
            <person name="Wilkins M.J."/>
            <person name="Williams K.H."/>
            <person name="Banfield J.F."/>
        </authorList>
    </citation>
    <scope>NUCLEOTIDE SEQUENCE [LARGE SCALE GENOMIC DNA]</scope>
</reference>
<gene>
    <name evidence="1" type="ORF">UW63_C0089G0006</name>
</gene>
<sequence length="93" mass="10545">MLIPFTINGILIRFQPQMERWADSPVTKKEHQEIKKRIDRDLRSSSPAAWPKCQPCGSKLILLHIPTISRHTVAESACIWTATTGSLAKSYSR</sequence>
<dbReference type="EMBL" id="LCJB01000089">
    <property type="protein sequence ID" value="KKT68035.1"/>
    <property type="molecule type" value="Genomic_DNA"/>
</dbReference>